<protein>
    <submittedName>
        <fullName evidence="2">Uncharacterized protein</fullName>
    </submittedName>
</protein>
<dbReference type="EMBL" id="SHKK01000001">
    <property type="protein sequence ID" value="RZT80272.1"/>
    <property type="molecule type" value="Genomic_DNA"/>
</dbReference>
<comment type="caution">
    <text evidence="2">The sequence shown here is derived from an EMBL/GenBank/DDBJ whole genome shotgun (WGS) entry which is preliminary data.</text>
</comment>
<evidence type="ECO:0000256" key="1">
    <source>
        <dbReference type="SAM" id="MobiDB-lite"/>
    </source>
</evidence>
<accession>A0A4Q7UG09</accession>
<dbReference type="Proteomes" id="UP000293781">
    <property type="component" value="Unassembled WGS sequence"/>
</dbReference>
<dbReference type="AlphaFoldDB" id="A0A4Q7UG09"/>
<sequence>MKAFHRNRGEQRKSGMHSVRSARWRNRGFRRALTFVVFGGLLAAVAPVTNAAADQAPAYGDYRPGAGVDGDVPKPLDLKDVPATAKLAEPLASKGRGFTTAELNVQSLGSRLQFSSKAPAPKAQKSTNATGADRSNGPADDFNHYYCAYYPNSVSATPPPPASGSQYAMAKAYDTLWGYAQAFDAQDGLFQSPHTSSANIAMDLNITVPIDWPQPSQMNAYVNPFFQGGHYVETTISPFTFSSSQASTRQLIQFGWSRDATPFMQTLWDIQTSKGDGTSELIHYYWHGLEDGNYYVFNVDSTPAHTYKFSARTTTSATSNPVFGAAATAQIDYGSGQLDAPSLGPLNLFRASMDEYYVIEYLLPMDWELTNC</sequence>
<proteinExistence type="predicted"/>
<dbReference type="RefSeq" id="WP_244236737.1">
    <property type="nucleotide sequence ID" value="NZ_SHKK01000001.1"/>
</dbReference>
<organism evidence="2 3">
    <name type="scientific">Micromonospora violae</name>
    <dbReference type="NCBI Taxonomy" id="1278207"/>
    <lineage>
        <taxon>Bacteria</taxon>
        <taxon>Bacillati</taxon>
        <taxon>Actinomycetota</taxon>
        <taxon>Actinomycetes</taxon>
        <taxon>Micromonosporales</taxon>
        <taxon>Micromonosporaceae</taxon>
        <taxon>Micromonospora</taxon>
    </lineage>
</organism>
<evidence type="ECO:0000313" key="3">
    <source>
        <dbReference type="Proteomes" id="UP000293781"/>
    </source>
</evidence>
<keyword evidence="3" id="KW-1185">Reference proteome</keyword>
<name>A0A4Q7UG09_9ACTN</name>
<reference evidence="2 3" key="1">
    <citation type="submission" date="2019-02" db="EMBL/GenBank/DDBJ databases">
        <title>Sequencing the genomes of 1000 actinobacteria strains.</title>
        <authorList>
            <person name="Klenk H.-P."/>
        </authorList>
    </citation>
    <scope>NUCLEOTIDE SEQUENCE [LARGE SCALE GENOMIC DNA]</scope>
    <source>
        <strain evidence="2 3">DSM 45888</strain>
    </source>
</reference>
<evidence type="ECO:0000313" key="2">
    <source>
        <dbReference type="EMBL" id="RZT80272.1"/>
    </source>
</evidence>
<feature type="region of interest" description="Disordered" evidence="1">
    <location>
        <begin position="1"/>
        <end position="20"/>
    </location>
</feature>
<feature type="region of interest" description="Disordered" evidence="1">
    <location>
        <begin position="113"/>
        <end position="137"/>
    </location>
</feature>
<gene>
    <name evidence="2" type="ORF">EV382_3518</name>
</gene>